<dbReference type="GO" id="GO:0042597">
    <property type="term" value="C:periplasmic space"/>
    <property type="evidence" value="ECO:0007669"/>
    <property type="project" value="UniProtKB-SubCell"/>
</dbReference>
<protein>
    <submittedName>
        <fullName evidence="7">ABC transporter substrate-binding protein</fullName>
    </submittedName>
</protein>
<evidence type="ECO:0000313" key="7">
    <source>
        <dbReference type="EMBL" id="MBD2844955.1"/>
    </source>
</evidence>
<dbReference type="SUPFAM" id="SSF53850">
    <property type="entry name" value="Periplasmic binding protein-like II"/>
    <property type="match status" value="1"/>
</dbReference>
<dbReference type="PANTHER" id="PTHR30024">
    <property type="entry name" value="ALIPHATIC SULFONATES-BINDING PROTEIN-RELATED"/>
    <property type="match status" value="1"/>
</dbReference>
<evidence type="ECO:0000256" key="4">
    <source>
        <dbReference type="SAM" id="MobiDB-lite"/>
    </source>
</evidence>
<dbReference type="InterPro" id="IPR015168">
    <property type="entry name" value="SsuA/THI5"/>
</dbReference>
<comment type="caution">
    <text evidence="7">The sequence shown here is derived from an EMBL/GenBank/DDBJ whole genome shotgun (WGS) entry which is preliminary data.</text>
</comment>
<evidence type="ECO:0000256" key="2">
    <source>
        <dbReference type="ARBA" id="ARBA00010742"/>
    </source>
</evidence>
<feature type="region of interest" description="Disordered" evidence="4">
    <location>
        <begin position="32"/>
        <end position="68"/>
    </location>
</feature>
<dbReference type="Gene3D" id="3.40.190.10">
    <property type="entry name" value="Periplasmic binding protein-like II"/>
    <property type="match status" value="2"/>
</dbReference>
<accession>A0A927BSI0</accession>
<organism evidence="7 8">
    <name type="scientific">Paenibacillus sabuli</name>
    <dbReference type="NCBI Taxonomy" id="2772509"/>
    <lineage>
        <taxon>Bacteria</taxon>
        <taxon>Bacillati</taxon>
        <taxon>Bacillota</taxon>
        <taxon>Bacilli</taxon>
        <taxon>Bacillales</taxon>
        <taxon>Paenibacillaceae</taxon>
        <taxon>Paenibacillus</taxon>
    </lineage>
</organism>
<evidence type="ECO:0000256" key="1">
    <source>
        <dbReference type="ARBA" id="ARBA00004418"/>
    </source>
</evidence>
<reference evidence="7" key="1">
    <citation type="submission" date="2020-09" db="EMBL/GenBank/DDBJ databases">
        <title>A novel bacterium of genus Paenibacillus, isolated from South China Sea.</title>
        <authorList>
            <person name="Huang H."/>
            <person name="Mo K."/>
            <person name="Hu Y."/>
        </authorList>
    </citation>
    <scope>NUCLEOTIDE SEQUENCE</scope>
    <source>
        <strain evidence="7">IB182496</strain>
    </source>
</reference>
<keyword evidence="8" id="KW-1185">Reference proteome</keyword>
<dbReference type="PROSITE" id="PS51257">
    <property type="entry name" value="PROKAR_LIPOPROTEIN"/>
    <property type="match status" value="1"/>
</dbReference>
<comment type="subcellular location">
    <subcellularLocation>
        <location evidence="1">Periplasm</location>
    </subcellularLocation>
</comment>
<sequence>MKKASEAVVKLAGMLCILAMLAACGSSPAETSNANADPAAAAGNQAGGAGANAGNDAEDGAAGGRASEQPVKVRFSEVIRSIFYAPHYAAMDQGFFAEQGLEIDMNTAQGSDKGAAALIAGTADISLVGPETAIYIYNQEGDDKIKIFYQLTTKDGSFLLSREPVENFAWSDLAGRTVIGWRPGSAPQMVMSAQLAKEGVEGVEVVTNLAAPAMAGAFTSGQGDFIQLFEPVASTLVQEGAAHYVTSMGEAFGDFPETSYVATADYIAAHPDVIQRFVQAVAMGTKWLETASDDEIVAALSPFFEGTSDELILQSIARYQEQGTWADPQLTESQFATLQDVLVGSGVLEDAQRVDALEQVADMQFVEKIE</sequence>
<feature type="chain" id="PRO_5039717034" evidence="5">
    <location>
        <begin position="23"/>
        <end position="370"/>
    </location>
</feature>
<dbReference type="PANTHER" id="PTHR30024:SF47">
    <property type="entry name" value="TAURINE-BINDING PERIPLASMIC PROTEIN"/>
    <property type="match status" value="1"/>
</dbReference>
<feature type="signal peptide" evidence="5">
    <location>
        <begin position="1"/>
        <end position="22"/>
    </location>
</feature>
<keyword evidence="3 5" id="KW-0732">Signal</keyword>
<dbReference type="AlphaFoldDB" id="A0A927BSI0"/>
<dbReference type="Proteomes" id="UP000621560">
    <property type="component" value="Unassembled WGS sequence"/>
</dbReference>
<dbReference type="EMBL" id="JACXIZ010000013">
    <property type="protein sequence ID" value="MBD2844955.1"/>
    <property type="molecule type" value="Genomic_DNA"/>
</dbReference>
<evidence type="ECO:0000256" key="5">
    <source>
        <dbReference type="SAM" id="SignalP"/>
    </source>
</evidence>
<evidence type="ECO:0000259" key="6">
    <source>
        <dbReference type="Pfam" id="PF09084"/>
    </source>
</evidence>
<gene>
    <name evidence="7" type="ORF">IDH44_07120</name>
</gene>
<feature type="domain" description="SsuA/THI5-like" evidence="6">
    <location>
        <begin position="85"/>
        <end position="288"/>
    </location>
</feature>
<comment type="similarity">
    <text evidence="2">Belongs to the bacterial solute-binding protein SsuA/TauA family.</text>
</comment>
<name>A0A927BSI0_9BACL</name>
<evidence type="ECO:0000256" key="3">
    <source>
        <dbReference type="ARBA" id="ARBA00022729"/>
    </source>
</evidence>
<feature type="compositionally biased region" description="Low complexity" evidence="4">
    <location>
        <begin position="33"/>
        <end position="44"/>
    </location>
</feature>
<evidence type="ECO:0000313" key="8">
    <source>
        <dbReference type="Proteomes" id="UP000621560"/>
    </source>
</evidence>
<dbReference type="RefSeq" id="WP_190916100.1">
    <property type="nucleotide sequence ID" value="NZ_JACXIZ010000013.1"/>
</dbReference>
<proteinExistence type="inferred from homology"/>
<dbReference type="Pfam" id="PF09084">
    <property type="entry name" value="NMT1"/>
    <property type="match status" value="1"/>
</dbReference>